<dbReference type="Gene3D" id="3.40.50.2000">
    <property type="entry name" value="Glycogen Phosphorylase B"/>
    <property type="match status" value="2"/>
</dbReference>
<dbReference type="PANTHER" id="PTHR48050:SF13">
    <property type="entry name" value="STEROL 3-BETA-GLUCOSYLTRANSFERASE UGT80A2"/>
    <property type="match status" value="1"/>
</dbReference>
<dbReference type="RefSeq" id="WP_253663001.1">
    <property type="nucleotide sequence ID" value="NZ_BAAAJQ010000003.1"/>
</dbReference>
<evidence type="ECO:0000259" key="3">
    <source>
        <dbReference type="Pfam" id="PF06722"/>
    </source>
</evidence>
<keyword evidence="1" id="KW-1133">Transmembrane helix</keyword>
<reference evidence="4 5" key="1">
    <citation type="submission" date="2022-06" db="EMBL/GenBank/DDBJ databases">
        <title>Genomic Encyclopedia of Archaeal and Bacterial Type Strains, Phase II (KMG-II): from individual species to whole genera.</title>
        <authorList>
            <person name="Goeker M."/>
        </authorList>
    </citation>
    <scope>NUCLEOTIDE SEQUENCE [LARGE SCALE GENOMIC DNA]</scope>
    <source>
        <strain evidence="4 5">DSM 44693</strain>
    </source>
</reference>
<evidence type="ECO:0000256" key="1">
    <source>
        <dbReference type="SAM" id="Phobius"/>
    </source>
</evidence>
<feature type="transmembrane region" description="Helical" evidence="1">
    <location>
        <begin position="181"/>
        <end position="202"/>
    </location>
</feature>
<dbReference type="NCBIfam" id="NF041646">
    <property type="entry name" value="VC0807_fam"/>
    <property type="match status" value="1"/>
</dbReference>
<protein>
    <submittedName>
        <fullName evidence="4">UDP:flavonoid glycosyltransferase YjiC, YdhE family</fullName>
    </submittedName>
</protein>
<dbReference type="InterPro" id="IPR002213">
    <property type="entry name" value="UDP_glucos_trans"/>
</dbReference>
<feature type="transmembrane region" description="Helical" evidence="1">
    <location>
        <begin position="68"/>
        <end position="88"/>
    </location>
</feature>
<dbReference type="InterPro" id="IPR010610">
    <property type="entry name" value="EryCIII-like_C"/>
</dbReference>
<feature type="transmembrane region" description="Helical" evidence="1">
    <location>
        <begin position="156"/>
        <end position="175"/>
    </location>
</feature>
<dbReference type="InterPro" id="IPR050426">
    <property type="entry name" value="Glycosyltransferase_28"/>
</dbReference>
<accession>A0ABT1HJB8</accession>
<name>A0ABT1HJB8_9NOCA</name>
<dbReference type="Proteomes" id="UP001206895">
    <property type="component" value="Unassembled WGS sequence"/>
</dbReference>
<feature type="transmembrane region" description="Helical" evidence="1">
    <location>
        <begin position="94"/>
        <end position="113"/>
    </location>
</feature>
<keyword evidence="5" id="KW-1185">Reference proteome</keyword>
<comment type="caution">
    <text evidence="4">The sequence shown here is derived from an EMBL/GenBank/DDBJ whole genome shotgun (WGS) entry which is preliminary data.</text>
</comment>
<evidence type="ECO:0000313" key="4">
    <source>
        <dbReference type="EMBL" id="MCP2178037.1"/>
    </source>
</evidence>
<dbReference type="InterPro" id="IPR004276">
    <property type="entry name" value="GlycoTrans_28_N"/>
</dbReference>
<dbReference type="EMBL" id="JAMTCJ010000004">
    <property type="protein sequence ID" value="MCP2178037.1"/>
    <property type="molecule type" value="Genomic_DNA"/>
</dbReference>
<gene>
    <name evidence="4" type="ORF">LX13_003878</name>
</gene>
<feature type="domain" description="Glycosyltransferase family 28 N-terminal" evidence="2">
    <location>
        <begin position="232"/>
        <end position="303"/>
    </location>
</feature>
<dbReference type="Pfam" id="PF03033">
    <property type="entry name" value="Glyco_transf_28"/>
    <property type="match status" value="1"/>
</dbReference>
<dbReference type="Pfam" id="PF06722">
    <property type="entry name" value="EryCIII-like_C"/>
    <property type="match status" value="1"/>
</dbReference>
<sequence>MTPLPTHDVAPPPERPWPMLIDVAAQVVCYFVAKYAFGASPEIALSVGAGVVASRIAVRTARRRRTELVELLILGMILVSIVAAVVAGQPRVVLVIQSCAGVVLCGVLVAGALTGRPVAARLLSQFLIRGDSARAGRWDERVHHRAAGSEWRRLELIWVMTAIVSTTASLAVAAMSPLDAAVIFCQAIPFAAAAAGVVATWVSTRELRRHLHASAATPTDLGGRRSGVARSICILALGSRGDVQPTIALALALMERGHRVKIAAMGTGLVALVRSAGVEAHPLSDTVPDHDDSYRRVLDRPIKRMRAYGRFLDAHVDTMSREIIDACADAEVIVAHSDGLDFAVSSAQGRVVVGYRFFPGTTNGAYSVTQYTSTGWVKAVLDRSPRWVKRLTWTWGDFTTWYHVKGAVNQHRAALGLAPYRSRRERNRACAHVQDLQLYDAALTSALAPEFGSAKPMLGFLEVPSHAWTRATGVPEVPPLLDEWLDAGEPPIYWGFGSMRVEDPDRLAADFADVCRERGQRGLIVVGWSDLNDHSYGDHIKVVESVNHSAVLPRCRAAVHHGGAGTTAAALRAGLPSLICPVLADQPFWGTRVTELGVGMCIPIKKLDARRLHTGFDFLLGPDATLRAQRLSVLIALGAIPAQRAARLVDMAILGDTSTRPHVAGAVPTTAVAMDFSAAEPRPDSAALQFPDPVLADK</sequence>
<feature type="domain" description="Erythromycin biosynthesis protein CIII-like C-terminal" evidence="3">
    <location>
        <begin position="538"/>
        <end position="628"/>
    </location>
</feature>
<dbReference type="PANTHER" id="PTHR48050">
    <property type="entry name" value="STEROL 3-BETA-GLUCOSYLTRANSFERASE"/>
    <property type="match status" value="1"/>
</dbReference>
<dbReference type="SUPFAM" id="SSF53756">
    <property type="entry name" value="UDP-Glycosyltransferase/glycogen phosphorylase"/>
    <property type="match status" value="1"/>
</dbReference>
<evidence type="ECO:0000313" key="5">
    <source>
        <dbReference type="Proteomes" id="UP001206895"/>
    </source>
</evidence>
<dbReference type="CDD" id="cd03784">
    <property type="entry name" value="GT1_Gtf-like"/>
    <property type="match status" value="1"/>
</dbReference>
<proteinExistence type="predicted"/>
<keyword evidence="1" id="KW-0472">Membrane</keyword>
<organism evidence="4 5">
    <name type="scientific">Williamsia maris</name>
    <dbReference type="NCBI Taxonomy" id="72806"/>
    <lineage>
        <taxon>Bacteria</taxon>
        <taxon>Bacillati</taxon>
        <taxon>Actinomycetota</taxon>
        <taxon>Actinomycetes</taxon>
        <taxon>Mycobacteriales</taxon>
        <taxon>Nocardiaceae</taxon>
        <taxon>Williamsia</taxon>
    </lineage>
</organism>
<evidence type="ECO:0000259" key="2">
    <source>
        <dbReference type="Pfam" id="PF03033"/>
    </source>
</evidence>
<keyword evidence="1" id="KW-0812">Transmembrane</keyword>